<evidence type="ECO:0000313" key="3">
    <source>
        <dbReference type="Proteomes" id="UP000653305"/>
    </source>
</evidence>
<name>A0A830CK89_9LAMI</name>
<evidence type="ECO:0000313" key="2">
    <source>
        <dbReference type="EMBL" id="GFP96694.1"/>
    </source>
</evidence>
<dbReference type="EMBL" id="BMAC01000451">
    <property type="protein sequence ID" value="GFP96694.1"/>
    <property type="molecule type" value="Genomic_DNA"/>
</dbReference>
<keyword evidence="3" id="KW-1185">Reference proteome</keyword>
<dbReference type="AlphaFoldDB" id="A0A830CK89"/>
<sequence length="112" mass="12566">MDSLPHGYLVGYITSSRFQKSIILNLNLCTTESKFIHLVKFNRERPDKFRSHGHIRIIDLKMSATASRKTSDYPGRTKSCQEAAMGTSNGSHEKTTCITLEDDVSPNLVYSA</sequence>
<dbReference type="Proteomes" id="UP000653305">
    <property type="component" value="Unassembled WGS sequence"/>
</dbReference>
<organism evidence="2 3">
    <name type="scientific">Phtheirospermum japonicum</name>
    <dbReference type="NCBI Taxonomy" id="374723"/>
    <lineage>
        <taxon>Eukaryota</taxon>
        <taxon>Viridiplantae</taxon>
        <taxon>Streptophyta</taxon>
        <taxon>Embryophyta</taxon>
        <taxon>Tracheophyta</taxon>
        <taxon>Spermatophyta</taxon>
        <taxon>Magnoliopsida</taxon>
        <taxon>eudicotyledons</taxon>
        <taxon>Gunneridae</taxon>
        <taxon>Pentapetalae</taxon>
        <taxon>asterids</taxon>
        <taxon>lamiids</taxon>
        <taxon>Lamiales</taxon>
        <taxon>Orobanchaceae</taxon>
        <taxon>Orobanchaceae incertae sedis</taxon>
        <taxon>Phtheirospermum</taxon>
    </lineage>
</organism>
<reference evidence="2" key="1">
    <citation type="submission" date="2020-07" db="EMBL/GenBank/DDBJ databases">
        <title>Ethylene signaling mediates host invasion by parasitic plants.</title>
        <authorList>
            <person name="Yoshida S."/>
        </authorList>
    </citation>
    <scope>NUCLEOTIDE SEQUENCE</scope>
    <source>
        <strain evidence="2">Okayama</strain>
    </source>
</reference>
<gene>
    <name evidence="2" type="ORF">PHJA_001813500</name>
</gene>
<evidence type="ECO:0000256" key="1">
    <source>
        <dbReference type="SAM" id="MobiDB-lite"/>
    </source>
</evidence>
<comment type="caution">
    <text evidence="2">The sequence shown here is derived from an EMBL/GenBank/DDBJ whole genome shotgun (WGS) entry which is preliminary data.</text>
</comment>
<proteinExistence type="predicted"/>
<protein>
    <submittedName>
        <fullName evidence="2">Uncharacterized protein</fullName>
    </submittedName>
</protein>
<feature type="region of interest" description="Disordered" evidence="1">
    <location>
        <begin position="69"/>
        <end position="92"/>
    </location>
</feature>
<accession>A0A830CK89</accession>